<gene>
    <name evidence="2" type="ordered locus">bll4645</name>
</gene>
<dbReference type="HOGENOM" id="CLU_105864_3_0_5"/>
<evidence type="ECO:0000256" key="1">
    <source>
        <dbReference type="SAM" id="MobiDB-lite"/>
    </source>
</evidence>
<reference evidence="3" key="1">
    <citation type="journal article" date="2002" name="DNA Res.">
        <title>Complete genomic sequence of nitrogen-fixing symbiotic bacterium Bradyrhizobium japonicum USDA110.</title>
        <authorList>
            <person name="Kaneko T."/>
            <person name="Nakamura Y."/>
            <person name="Sato S."/>
            <person name="Minamisawa K."/>
            <person name="Uchiumi T."/>
            <person name="Sasamoto S."/>
            <person name="Watanabe A."/>
            <person name="Idesawa K."/>
            <person name="Iriguchi M."/>
            <person name="Kawashima K."/>
            <person name="Kohara M."/>
            <person name="Matsumoto M."/>
            <person name="Shimpo S."/>
            <person name="Tsuruoka H."/>
            <person name="Wada T."/>
            <person name="Yamada M."/>
            <person name="Tabata S."/>
        </authorList>
    </citation>
    <scope>NUCLEOTIDE SEQUENCE [LARGE SCALE GENOMIC DNA]</scope>
    <source>
        <strain evidence="3">JCM 10833 / BCRC 13528 / IAM 13628 / NBRC 14792 / USDA 110</strain>
    </source>
</reference>
<dbReference type="RefSeq" id="WP_011087415.1">
    <property type="nucleotide sequence ID" value="NC_004463.1"/>
</dbReference>
<dbReference type="InterPro" id="IPR042226">
    <property type="entry name" value="eFR1_2_sf"/>
</dbReference>
<organism evidence="2 3">
    <name type="scientific">Bradyrhizobium diazoefficiens (strain JCM 10833 / BCRC 13528 / IAM 13628 / NBRC 14792 / USDA 110)</name>
    <dbReference type="NCBI Taxonomy" id="224911"/>
    <lineage>
        <taxon>Bacteria</taxon>
        <taxon>Pseudomonadati</taxon>
        <taxon>Pseudomonadota</taxon>
        <taxon>Alphaproteobacteria</taxon>
        <taxon>Hyphomicrobiales</taxon>
        <taxon>Nitrobacteraceae</taxon>
        <taxon>Bradyrhizobium</taxon>
    </lineage>
</organism>
<dbReference type="KEGG" id="bja:bll4645"/>
<dbReference type="InterPro" id="IPR019291">
    <property type="entry name" value="Host_attachment_protein"/>
</dbReference>
<protein>
    <submittedName>
        <fullName evidence="2">Bll4645 protein</fullName>
    </submittedName>
</protein>
<dbReference type="EMBL" id="BA000040">
    <property type="protein sequence ID" value="BAC49910.1"/>
    <property type="molecule type" value="Genomic_DNA"/>
</dbReference>
<dbReference type="PhylomeDB" id="Q89LA2"/>
<name>Q89LA2_BRADU</name>
<dbReference type="STRING" id="224911.AAV28_20485"/>
<dbReference type="InParanoid" id="Q89LA2"/>
<dbReference type="OrthoDB" id="9812459at2"/>
<dbReference type="PATRIC" id="fig|224911.44.peg.4459"/>
<proteinExistence type="predicted"/>
<feature type="region of interest" description="Disordered" evidence="1">
    <location>
        <begin position="38"/>
        <end position="69"/>
    </location>
</feature>
<dbReference type="Proteomes" id="UP000002526">
    <property type="component" value="Chromosome"/>
</dbReference>
<dbReference type="EnsemblBacteria" id="BAC49910">
    <property type="protein sequence ID" value="BAC49910"/>
    <property type="gene ID" value="BAC49910"/>
</dbReference>
<keyword evidence="3" id="KW-1185">Reference proteome</keyword>
<dbReference type="eggNOG" id="COG5622">
    <property type="taxonomic scope" value="Bacteria"/>
</dbReference>
<sequence length="149" mass="16865">MIRIPHRAIVFVGDGRKALFLRNEGDEKFPNLKTEAVFEEENPPAHSQGSDRPGRISKGSHSEQRSAVEMTDWHEFEEKRFARQVAAAAERLLRSEHATSLIVVAPPRTLAELRSAFHADVRCRIVGELDKDLTKHPVAEIEKHLRDAV</sequence>
<dbReference type="Gene3D" id="3.30.420.60">
    <property type="entry name" value="eRF1 domain 2"/>
    <property type="match status" value="1"/>
</dbReference>
<dbReference type="GeneID" id="46491651"/>
<accession>Q89LA2</accession>
<dbReference type="AlphaFoldDB" id="Q89LA2"/>
<dbReference type="Pfam" id="PF10116">
    <property type="entry name" value="Host_attach"/>
    <property type="match status" value="1"/>
</dbReference>
<feature type="compositionally biased region" description="Basic and acidic residues" evidence="1">
    <location>
        <begin position="60"/>
        <end position="69"/>
    </location>
</feature>
<evidence type="ECO:0000313" key="3">
    <source>
        <dbReference type="Proteomes" id="UP000002526"/>
    </source>
</evidence>
<evidence type="ECO:0000313" key="2">
    <source>
        <dbReference type="EMBL" id="BAC49910.1"/>
    </source>
</evidence>